<evidence type="ECO:0000313" key="1">
    <source>
        <dbReference type="EMBL" id="OSO93739.1"/>
    </source>
</evidence>
<sequence length="39" mass="4416">MATNADQVWELLAQLVESQAQLTESQKETDLQIKELGKQ</sequence>
<name>A0A1X4G997_9CYAN</name>
<dbReference type="AlphaFoldDB" id="A0A1X4G997"/>
<comment type="caution">
    <text evidence="1">The sequence shown here is derived from an EMBL/GenBank/DDBJ whole genome shotgun (WGS) entry which is preliminary data.</text>
</comment>
<reference evidence="2" key="1">
    <citation type="submission" date="2017-04" db="EMBL/GenBank/DDBJ databases">
        <authorList>
            <person name="Abreu V.A."/>
            <person name="Popin R.V."/>
            <person name="Rigonato J."/>
            <person name="Andreote A.P."/>
            <person name="Schaker P.C."/>
            <person name="Hoff-Risseti C."/>
            <person name="Alvarenga D.O."/>
            <person name="Varani A.M."/>
            <person name="Fiore M.F."/>
        </authorList>
    </citation>
    <scope>NUCLEOTIDE SEQUENCE [LARGE SCALE GENOMIC DNA]</scope>
    <source>
        <strain evidence="2">CENA303</strain>
    </source>
</reference>
<accession>A0A1X4G997</accession>
<gene>
    <name evidence="1" type="ORF">B7O87_05435</name>
</gene>
<dbReference type="EMBL" id="NBYN01000025">
    <property type="protein sequence ID" value="OSO93739.1"/>
    <property type="molecule type" value="Genomic_DNA"/>
</dbReference>
<proteinExistence type="predicted"/>
<evidence type="ECO:0000313" key="2">
    <source>
        <dbReference type="Proteomes" id="UP000192997"/>
    </source>
</evidence>
<feature type="non-terminal residue" evidence="1">
    <location>
        <position position="39"/>
    </location>
</feature>
<dbReference type="Proteomes" id="UP000192997">
    <property type="component" value="Unassembled WGS sequence"/>
</dbReference>
<protein>
    <submittedName>
        <fullName evidence="1">DUF3782 domain-containing protein</fullName>
    </submittedName>
</protein>
<organism evidence="1 2">
    <name type="scientific">Cylindrospermopsis raciborskii CENA303</name>
    <dbReference type="NCBI Taxonomy" id="1170769"/>
    <lineage>
        <taxon>Bacteria</taxon>
        <taxon>Bacillati</taxon>
        <taxon>Cyanobacteriota</taxon>
        <taxon>Cyanophyceae</taxon>
        <taxon>Nostocales</taxon>
        <taxon>Aphanizomenonaceae</taxon>
        <taxon>Cylindrospermopsis</taxon>
    </lineage>
</organism>